<feature type="region of interest" description="Disordered" evidence="1">
    <location>
        <begin position="64"/>
        <end position="103"/>
    </location>
</feature>
<evidence type="ECO:0000313" key="3">
    <source>
        <dbReference type="EMBL" id="CCA72217.1"/>
    </source>
</evidence>
<dbReference type="Pfam" id="PF00226">
    <property type="entry name" value="DnaJ"/>
    <property type="match status" value="1"/>
</dbReference>
<dbReference type="InterPro" id="IPR018253">
    <property type="entry name" value="DnaJ_domain_CS"/>
</dbReference>
<protein>
    <recommendedName>
        <fullName evidence="2">J domain-containing protein</fullName>
    </recommendedName>
</protein>
<gene>
    <name evidence="3" type="ORF">PIIN_06152</name>
</gene>
<feature type="compositionally biased region" description="Basic and acidic residues" evidence="1">
    <location>
        <begin position="30"/>
        <end position="47"/>
    </location>
</feature>
<dbReference type="PANTHER" id="PTHR24074">
    <property type="entry name" value="CO-CHAPERONE PROTEIN DJLA"/>
    <property type="match status" value="1"/>
</dbReference>
<evidence type="ECO:0000259" key="2">
    <source>
        <dbReference type="PROSITE" id="PS50076"/>
    </source>
</evidence>
<dbReference type="PRINTS" id="PR00625">
    <property type="entry name" value="JDOMAIN"/>
</dbReference>
<feature type="region of interest" description="Disordered" evidence="1">
    <location>
        <begin position="234"/>
        <end position="309"/>
    </location>
</feature>
<reference evidence="3 4" key="1">
    <citation type="journal article" date="2011" name="PLoS Pathog.">
        <title>Endophytic Life Strategies Decoded by Genome and Transcriptome Analyses of the Mutualistic Root Symbiont Piriformospora indica.</title>
        <authorList>
            <person name="Zuccaro A."/>
            <person name="Lahrmann U."/>
            <person name="Guldener U."/>
            <person name="Langen G."/>
            <person name="Pfiffi S."/>
            <person name="Biedenkopf D."/>
            <person name="Wong P."/>
            <person name="Samans B."/>
            <person name="Grimm C."/>
            <person name="Basiewicz M."/>
            <person name="Murat C."/>
            <person name="Martin F."/>
            <person name="Kogel K.H."/>
        </authorList>
    </citation>
    <scope>NUCLEOTIDE SEQUENCE [LARGE SCALE GENOMIC DNA]</scope>
    <source>
        <strain evidence="3 4">DSM 11827</strain>
    </source>
</reference>
<dbReference type="SMART" id="SM00271">
    <property type="entry name" value="DnaJ"/>
    <property type="match status" value="1"/>
</dbReference>
<feature type="domain" description="J" evidence="2">
    <location>
        <begin position="3"/>
        <end position="75"/>
    </location>
</feature>
<dbReference type="Proteomes" id="UP000007148">
    <property type="component" value="Unassembled WGS sequence"/>
</dbReference>
<dbReference type="PROSITE" id="PS00636">
    <property type="entry name" value="DNAJ_1"/>
    <property type="match status" value="1"/>
</dbReference>
<dbReference type="InterPro" id="IPR050817">
    <property type="entry name" value="DjlA_DnaK_co-chaperone"/>
</dbReference>
<dbReference type="STRING" id="1109443.G4TLM6"/>
<dbReference type="eggNOG" id="KOG0714">
    <property type="taxonomic scope" value="Eukaryota"/>
</dbReference>
<dbReference type="SUPFAM" id="SSF46565">
    <property type="entry name" value="Chaperone J-domain"/>
    <property type="match status" value="1"/>
</dbReference>
<dbReference type="HOGENOM" id="CLU_900508_0_0_1"/>
<feature type="compositionally biased region" description="Polar residues" evidence="1">
    <location>
        <begin position="64"/>
        <end position="84"/>
    </location>
</feature>
<dbReference type="InterPro" id="IPR036869">
    <property type="entry name" value="J_dom_sf"/>
</dbReference>
<proteinExistence type="predicted"/>
<dbReference type="AlphaFoldDB" id="G4TLM6"/>
<name>G4TLM6_SERID</name>
<dbReference type="InParanoid" id="G4TLM6"/>
<dbReference type="OMA" id="WISESHE"/>
<dbReference type="EMBL" id="CAFZ01000153">
    <property type="protein sequence ID" value="CCA72217.1"/>
    <property type="molecule type" value="Genomic_DNA"/>
</dbReference>
<sequence>MRTLYEILEVSPTATKDEIKRAYKNKAMKTHPDRFTREGVSPEERKQAELEFQKVNAAYEVLSNDATRQQYDRTGQVPNNSSLGASPQSASARPQAQDPFSHPFFNQGFGFGADSFFHDANRFGTPFGGFGNSRGFGNMGFGSAFDVFNNDPFFNPRMRQRTQAPNMFGGFPDPDQLMHDFMQPPLSRAFGNRLFDPPAFPFQATGQQAMNGNVHSSFFSSSTTSTYQNGRWISESHEESNVDGVSRKQSQRSWMDADGIQHTERIGPDGSSRYLRNGVEEQRPGALPAPQPLVSEYSARTRRSNSRRD</sequence>
<dbReference type="InterPro" id="IPR001623">
    <property type="entry name" value="DnaJ_domain"/>
</dbReference>
<evidence type="ECO:0000313" key="4">
    <source>
        <dbReference type="Proteomes" id="UP000007148"/>
    </source>
</evidence>
<evidence type="ECO:0000256" key="1">
    <source>
        <dbReference type="SAM" id="MobiDB-lite"/>
    </source>
</evidence>
<organism evidence="3 4">
    <name type="scientific">Serendipita indica (strain DSM 11827)</name>
    <name type="common">Root endophyte fungus</name>
    <name type="synonym">Piriformospora indica</name>
    <dbReference type="NCBI Taxonomy" id="1109443"/>
    <lineage>
        <taxon>Eukaryota</taxon>
        <taxon>Fungi</taxon>
        <taxon>Dikarya</taxon>
        <taxon>Basidiomycota</taxon>
        <taxon>Agaricomycotina</taxon>
        <taxon>Agaricomycetes</taxon>
        <taxon>Sebacinales</taxon>
        <taxon>Serendipitaceae</taxon>
        <taxon>Serendipita</taxon>
    </lineage>
</organism>
<dbReference type="PROSITE" id="PS50076">
    <property type="entry name" value="DNAJ_2"/>
    <property type="match status" value="1"/>
</dbReference>
<comment type="caution">
    <text evidence="3">The sequence shown here is derived from an EMBL/GenBank/DDBJ whole genome shotgun (WGS) entry which is preliminary data.</text>
</comment>
<feature type="compositionally biased region" description="Basic residues" evidence="1">
    <location>
        <begin position="300"/>
        <end position="309"/>
    </location>
</feature>
<dbReference type="Gene3D" id="1.10.287.110">
    <property type="entry name" value="DnaJ domain"/>
    <property type="match status" value="1"/>
</dbReference>
<dbReference type="OrthoDB" id="442087at2759"/>
<dbReference type="CDD" id="cd06257">
    <property type="entry name" value="DnaJ"/>
    <property type="match status" value="1"/>
</dbReference>
<accession>G4TLM6</accession>
<keyword evidence="4" id="KW-1185">Reference proteome</keyword>
<feature type="region of interest" description="Disordered" evidence="1">
    <location>
        <begin position="27"/>
        <end position="47"/>
    </location>
</feature>
<feature type="compositionally biased region" description="Low complexity" evidence="1">
    <location>
        <begin position="85"/>
        <end position="99"/>
    </location>
</feature>